<feature type="domain" description="HNH nuclease" evidence="1">
    <location>
        <begin position="190"/>
        <end position="242"/>
    </location>
</feature>
<dbReference type="Pfam" id="PF01844">
    <property type="entry name" value="HNH"/>
    <property type="match status" value="1"/>
</dbReference>
<name>A0A132NDH3_9ACTN</name>
<dbReference type="Proteomes" id="UP000070659">
    <property type="component" value="Unassembled WGS sequence"/>
</dbReference>
<comment type="caution">
    <text evidence="3">The sequence shown here is derived from an EMBL/GenBank/DDBJ whole genome shotgun (WGS) entry which is preliminary data.</text>
</comment>
<evidence type="ECO:0000313" key="2">
    <source>
        <dbReference type="EMBL" id="KWX03717.1"/>
    </source>
</evidence>
<organism evidence="3 4">
    <name type="scientific">Carbonactinospora thermoautotrophica</name>
    <dbReference type="NCBI Taxonomy" id="1469144"/>
    <lineage>
        <taxon>Bacteria</taxon>
        <taxon>Bacillati</taxon>
        <taxon>Actinomycetota</taxon>
        <taxon>Actinomycetes</taxon>
        <taxon>Kitasatosporales</taxon>
        <taxon>Carbonactinosporaceae</taxon>
        <taxon>Carbonactinospora</taxon>
    </lineage>
</organism>
<dbReference type="SMART" id="SM00507">
    <property type="entry name" value="HNHc"/>
    <property type="match status" value="1"/>
</dbReference>
<dbReference type="EMBL" id="JYIK01001004">
    <property type="protein sequence ID" value="KWX08181.1"/>
    <property type="molecule type" value="Genomic_DNA"/>
</dbReference>
<accession>A0A132NDH3</accession>
<sequence>MKTIDEANLGTAAKRCTQCGEIKPLTEFNRDARSRDGRRAYCKRCHRARARARVEAGLCRADGCPNLAAEGKTRCVAHLEANRVHDRARRRARVESGLCREDGCPNLAMAGKTRCVEHLEDKRAYNRARRTALAERTPEQIAADRSRLRPNGLKRCRKCRERLPFEAFAVNVVNPDGLHYDCRTCANTALLRRALPRWSELDTWTCVYCGQDFAHVDHVVPVSRGGTDDPANLAPACQSCNISKNATPVLAFIDRQYPGLLDQLSHWPVRYVELVGEVA</sequence>
<dbReference type="PATRIC" id="fig|1469144.8.peg.3173"/>
<dbReference type="InterPro" id="IPR002711">
    <property type="entry name" value="HNH"/>
</dbReference>
<dbReference type="CDD" id="cd00085">
    <property type="entry name" value="HNHc"/>
    <property type="match status" value="1"/>
</dbReference>
<dbReference type="PANTHER" id="PTHR33877:SF1">
    <property type="entry name" value="TYPE IV METHYL-DIRECTED RESTRICTION ENZYME ECOKMCRA"/>
    <property type="match status" value="1"/>
</dbReference>
<dbReference type="Proteomes" id="UP000070598">
    <property type="component" value="Unassembled WGS sequence"/>
</dbReference>
<dbReference type="AlphaFoldDB" id="A0A132NDH3"/>
<dbReference type="InterPro" id="IPR003615">
    <property type="entry name" value="HNH_nuc"/>
</dbReference>
<dbReference type="GO" id="GO:0008270">
    <property type="term" value="F:zinc ion binding"/>
    <property type="evidence" value="ECO:0007669"/>
    <property type="project" value="InterPro"/>
</dbReference>
<dbReference type="Gene3D" id="1.10.30.50">
    <property type="match status" value="1"/>
</dbReference>
<evidence type="ECO:0000313" key="5">
    <source>
        <dbReference type="Proteomes" id="UP000070659"/>
    </source>
</evidence>
<dbReference type="EMBL" id="JYIJ01000017">
    <property type="protein sequence ID" value="KWX03717.1"/>
    <property type="molecule type" value="Genomic_DNA"/>
</dbReference>
<gene>
    <name evidence="2" type="ORF">TH66_13035</name>
    <name evidence="3" type="ORF">TR74_16130</name>
</gene>
<evidence type="ECO:0000259" key="1">
    <source>
        <dbReference type="SMART" id="SM00507"/>
    </source>
</evidence>
<dbReference type="GO" id="GO:0004519">
    <property type="term" value="F:endonuclease activity"/>
    <property type="evidence" value="ECO:0007669"/>
    <property type="project" value="InterPro"/>
</dbReference>
<reference evidence="4" key="2">
    <citation type="submission" date="2015-02" db="EMBL/GenBank/DDBJ databases">
        <title>Physiological reanalysis, assessment of diazotrophy, and genome sequences of multiple isolates of Streptomyces thermoautotrophicus.</title>
        <authorList>
            <person name="MacKellar D.C."/>
            <person name="Lieber L."/>
            <person name="Norman J."/>
            <person name="Bolger A."/>
            <person name="Tobin C."/>
            <person name="Murray J.W."/>
            <person name="Friesen M."/>
            <person name="Prell J."/>
        </authorList>
    </citation>
    <scope>NUCLEOTIDE SEQUENCE [LARGE SCALE GENOMIC DNA]</scope>
    <source>
        <strain evidence="4">UBT1</strain>
    </source>
</reference>
<dbReference type="InterPro" id="IPR052892">
    <property type="entry name" value="NA-targeting_endonuclease"/>
</dbReference>
<evidence type="ECO:0000313" key="3">
    <source>
        <dbReference type="EMBL" id="KWX08181.1"/>
    </source>
</evidence>
<dbReference type="PANTHER" id="PTHR33877">
    <property type="entry name" value="SLL1193 PROTEIN"/>
    <property type="match status" value="1"/>
</dbReference>
<dbReference type="GO" id="GO:0003676">
    <property type="term" value="F:nucleic acid binding"/>
    <property type="evidence" value="ECO:0007669"/>
    <property type="project" value="InterPro"/>
</dbReference>
<protein>
    <recommendedName>
        <fullName evidence="1">HNH nuclease domain-containing protein</fullName>
    </recommendedName>
</protein>
<reference evidence="3 5" key="1">
    <citation type="submission" date="2015-02" db="EMBL/GenBank/DDBJ databases">
        <title>Physiological reanalysis, assessment of diazotrophy, and genome sequences of multiple isolates of Streptomyces thermoautotrophicus.</title>
        <authorList>
            <person name="MacKellar D.C."/>
            <person name="Lieber L."/>
            <person name="Norman J."/>
            <person name="Bolger A."/>
            <person name="Tobin C."/>
            <person name="Murray J.W."/>
            <person name="Prell J."/>
        </authorList>
    </citation>
    <scope>NUCLEOTIDE SEQUENCE [LARGE SCALE GENOMIC DNA]</scope>
    <source>
        <strain evidence="3 5">UBT1</strain>
    </source>
</reference>
<proteinExistence type="predicted"/>
<evidence type="ECO:0000313" key="4">
    <source>
        <dbReference type="Proteomes" id="UP000070598"/>
    </source>
</evidence>